<dbReference type="Proteomes" id="UP001163152">
    <property type="component" value="Chromosome"/>
</dbReference>
<keyword evidence="2" id="KW-1185">Reference proteome</keyword>
<evidence type="ECO:0000313" key="2">
    <source>
        <dbReference type="Proteomes" id="UP001163152"/>
    </source>
</evidence>
<proteinExistence type="predicted"/>
<dbReference type="AlphaFoldDB" id="A0A9E9C8E1"/>
<organism evidence="1 2">
    <name type="scientific">Thermocoleostomius sinensis A174</name>
    <dbReference type="NCBI Taxonomy" id="2016057"/>
    <lineage>
        <taxon>Bacteria</taxon>
        <taxon>Bacillati</taxon>
        <taxon>Cyanobacteriota</taxon>
        <taxon>Cyanophyceae</taxon>
        <taxon>Oculatellales</taxon>
        <taxon>Oculatellaceae</taxon>
        <taxon>Thermocoleostomius</taxon>
    </lineage>
</organism>
<dbReference type="RefSeq" id="WP_268607749.1">
    <property type="nucleotide sequence ID" value="NZ_CP113797.1"/>
</dbReference>
<dbReference type="KEGG" id="tsin:OXH18_14195"/>
<evidence type="ECO:0000313" key="1">
    <source>
        <dbReference type="EMBL" id="WAL58337.1"/>
    </source>
</evidence>
<gene>
    <name evidence="1" type="ORF">OXH18_14195</name>
</gene>
<reference evidence="1" key="1">
    <citation type="submission" date="2022-12" db="EMBL/GenBank/DDBJ databases">
        <title>Polyphasic identification of a Novel Hot-Spring Cyanobacterium Ocullathermofonsia sinensis gen nov. sp. nov. and Genomic Insights on its Adaptations to the Thermal Habitat.</title>
        <authorList>
            <person name="Daroch M."/>
            <person name="Tang J."/>
            <person name="Jiang Y."/>
        </authorList>
    </citation>
    <scope>NUCLEOTIDE SEQUENCE</scope>
    <source>
        <strain evidence="1">PKUAC-SCTA174</strain>
    </source>
</reference>
<sequence length="45" mass="4718">MMMVSAVLGQPVQFSSIACETPLEATYEQAEIETLPNAAAPPLAP</sequence>
<protein>
    <submittedName>
        <fullName evidence="1">Uncharacterized protein</fullName>
    </submittedName>
</protein>
<name>A0A9E9C8E1_9CYAN</name>
<accession>A0A9E9C8E1</accession>
<dbReference type="EMBL" id="CP113797">
    <property type="protein sequence ID" value="WAL58337.1"/>
    <property type="molecule type" value="Genomic_DNA"/>
</dbReference>